<proteinExistence type="predicted"/>
<feature type="region of interest" description="Disordered" evidence="1">
    <location>
        <begin position="1"/>
        <end position="314"/>
    </location>
</feature>
<dbReference type="EMBL" id="CASHTH010003817">
    <property type="protein sequence ID" value="CAI8049776.1"/>
    <property type="molecule type" value="Genomic_DNA"/>
</dbReference>
<comment type="caution">
    <text evidence="2">The sequence shown here is derived from an EMBL/GenBank/DDBJ whole genome shotgun (WGS) entry which is preliminary data.</text>
</comment>
<feature type="compositionally biased region" description="Basic and acidic residues" evidence="1">
    <location>
        <begin position="146"/>
        <end position="155"/>
    </location>
</feature>
<feature type="compositionally biased region" description="Polar residues" evidence="1">
    <location>
        <begin position="179"/>
        <end position="195"/>
    </location>
</feature>
<evidence type="ECO:0000256" key="1">
    <source>
        <dbReference type="SAM" id="MobiDB-lite"/>
    </source>
</evidence>
<feature type="compositionally biased region" description="Polar residues" evidence="1">
    <location>
        <begin position="102"/>
        <end position="111"/>
    </location>
</feature>
<dbReference type="AlphaFoldDB" id="A0AA35TMS2"/>
<organism evidence="2 3">
    <name type="scientific">Geodia barretti</name>
    <name type="common">Barrett's horny sponge</name>
    <dbReference type="NCBI Taxonomy" id="519541"/>
    <lineage>
        <taxon>Eukaryota</taxon>
        <taxon>Metazoa</taxon>
        <taxon>Porifera</taxon>
        <taxon>Demospongiae</taxon>
        <taxon>Heteroscleromorpha</taxon>
        <taxon>Tetractinellida</taxon>
        <taxon>Astrophorina</taxon>
        <taxon>Geodiidae</taxon>
        <taxon>Geodia</taxon>
    </lineage>
</organism>
<feature type="compositionally biased region" description="Polar residues" evidence="1">
    <location>
        <begin position="10"/>
        <end position="24"/>
    </location>
</feature>
<protein>
    <submittedName>
        <fullName evidence="2">Uncharacterized protein</fullName>
    </submittedName>
</protein>
<evidence type="ECO:0000313" key="2">
    <source>
        <dbReference type="EMBL" id="CAI8049776.1"/>
    </source>
</evidence>
<feature type="compositionally biased region" description="Basic and acidic residues" evidence="1">
    <location>
        <begin position="90"/>
        <end position="99"/>
    </location>
</feature>
<keyword evidence="3" id="KW-1185">Reference proteome</keyword>
<sequence length="396" mass="43644">MSGRYPESRISLNTNNSNSAQRGTTLLPVKFARSRNVCDGYSKRPPHLTSNRSKETHRSGQSSRPPPEYQTPPPPAIVDWSGSGSIPPSPRERRREGKPRSQQSSSGLHRSQSVDRLKDPTSTMHTDFFATREGQKSCGGSQYADSSRERYKRTPGDTLALADGLTVTEKQARERSKSPRLNRSQSFSLIGSNSDQRTEQVLLAKRPGAGSKTHSRPMFPTTISPTCTTEPSTTSRTNRPAYYDNGSRTSLEPAYDVNRYSHVPSDPRPRSRSTTTSPSGGSTRPVISSPAPPHTSALGQSLKSRNTSTGSLPVGTVPHNYMVLGTSQLVQRALQPRIHTQIYQLRHTILGILQLPLTREVPHHIGVNHHWMKVTPTVQQTAHLVAHPHPLLDNVT</sequence>
<name>A0AA35TMS2_GEOBA</name>
<feature type="compositionally biased region" description="Polar residues" evidence="1">
    <location>
        <begin position="297"/>
        <end position="311"/>
    </location>
</feature>
<feature type="compositionally biased region" description="Pro residues" evidence="1">
    <location>
        <begin position="64"/>
        <end position="76"/>
    </location>
</feature>
<evidence type="ECO:0000313" key="3">
    <source>
        <dbReference type="Proteomes" id="UP001174909"/>
    </source>
</evidence>
<dbReference type="Proteomes" id="UP001174909">
    <property type="component" value="Unassembled WGS sequence"/>
</dbReference>
<reference evidence="2" key="1">
    <citation type="submission" date="2023-03" db="EMBL/GenBank/DDBJ databases">
        <authorList>
            <person name="Steffen K."/>
            <person name="Cardenas P."/>
        </authorList>
    </citation>
    <scope>NUCLEOTIDE SEQUENCE</scope>
</reference>
<feature type="compositionally biased region" description="Low complexity" evidence="1">
    <location>
        <begin position="272"/>
        <end position="285"/>
    </location>
</feature>
<accession>A0AA35TMS2</accession>
<feature type="compositionally biased region" description="Low complexity" evidence="1">
    <location>
        <begin position="220"/>
        <end position="237"/>
    </location>
</feature>
<gene>
    <name evidence="2" type="ORF">GBAR_LOCUS27401</name>
</gene>